<dbReference type="Proteomes" id="UP000566995">
    <property type="component" value="Unassembled WGS sequence"/>
</dbReference>
<comment type="caution">
    <text evidence="3">The sequence shown here is derived from an EMBL/GenBank/DDBJ whole genome shotgun (WGS) entry which is preliminary data.</text>
</comment>
<dbReference type="InterPro" id="IPR036165">
    <property type="entry name" value="YefM-like_sf"/>
</dbReference>
<gene>
    <name evidence="3" type="ORF">HNP46_006687</name>
</gene>
<dbReference type="Pfam" id="PF02604">
    <property type="entry name" value="PhdYeFM_antitox"/>
    <property type="match status" value="1"/>
</dbReference>
<comment type="function">
    <text evidence="2">Antitoxin component of a type II toxin-antitoxin (TA) system.</text>
</comment>
<evidence type="ECO:0000313" key="3">
    <source>
        <dbReference type="EMBL" id="MBB4867768.1"/>
    </source>
</evidence>
<dbReference type="InterPro" id="IPR006442">
    <property type="entry name" value="Antitoxin_Phd/YefM"/>
</dbReference>
<organism evidence="3 4">
    <name type="scientific">Pseudomonas nitroreducens</name>
    <dbReference type="NCBI Taxonomy" id="46680"/>
    <lineage>
        <taxon>Bacteria</taxon>
        <taxon>Pseudomonadati</taxon>
        <taxon>Pseudomonadota</taxon>
        <taxon>Gammaproteobacteria</taxon>
        <taxon>Pseudomonadales</taxon>
        <taxon>Pseudomonadaceae</taxon>
        <taxon>Pseudomonas</taxon>
    </lineage>
</organism>
<dbReference type="AlphaFoldDB" id="A0A7W7KSY8"/>
<sequence length="83" mass="8962">MSSTLEIVNIHDAKTNLSKLVDQASRGSAFIIARAGKPLVKVVALTDEPAQRIGMLEGQIVVPDDIDSPFASDIETMFYGEND</sequence>
<dbReference type="NCBIfam" id="TIGR01552">
    <property type="entry name" value="phd_fam"/>
    <property type="match status" value="1"/>
</dbReference>
<evidence type="ECO:0000256" key="2">
    <source>
        <dbReference type="RuleBase" id="RU362080"/>
    </source>
</evidence>
<evidence type="ECO:0000313" key="4">
    <source>
        <dbReference type="Proteomes" id="UP000566995"/>
    </source>
</evidence>
<protein>
    <recommendedName>
        <fullName evidence="2">Antitoxin</fullName>
    </recommendedName>
</protein>
<evidence type="ECO:0000256" key="1">
    <source>
        <dbReference type="ARBA" id="ARBA00009981"/>
    </source>
</evidence>
<reference evidence="3 4" key="1">
    <citation type="submission" date="2020-08" db="EMBL/GenBank/DDBJ databases">
        <title>Functional genomics of gut bacteria from endangered species of beetles.</title>
        <authorList>
            <person name="Carlos-Shanley C."/>
        </authorList>
    </citation>
    <scope>NUCLEOTIDE SEQUENCE [LARGE SCALE GENOMIC DNA]</scope>
    <source>
        <strain evidence="3 4">S00179</strain>
    </source>
</reference>
<accession>A0A7W7KSY8</accession>
<name>A0A7W7KSY8_PSENT</name>
<dbReference type="SUPFAM" id="SSF143120">
    <property type="entry name" value="YefM-like"/>
    <property type="match status" value="1"/>
</dbReference>
<dbReference type="RefSeq" id="WP_184597642.1">
    <property type="nucleotide sequence ID" value="NZ_JACHLI010000047.1"/>
</dbReference>
<dbReference type="Gene3D" id="3.40.1620.10">
    <property type="entry name" value="YefM-like domain"/>
    <property type="match status" value="1"/>
</dbReference>
<comment type="similarity">
    <text evidence="1 2">Belongs to the phD/YefM antitoxin family.</text>
</comment>
<dbReference type="EMBL" id="JACHLI010000047">
    <property type="protein sequence ID" value="MBB4867768.1"/>
    <property type="molecule type" value="Genomic_DNA"/>
</dbReference>
<proteinExistence type="inferred from homology"/>